<evidence type="ECO:0000259" key="2">
    <source>
        <dbReference type="Pfam" id="PF12697"/>
    </source>
</evidence>
<sequence length="401" mass="44390">MTEPQRHQAQNKGFLSRTQKIAFYATILYAVLIFLLSQPTIQRHVAYQHYLSEPFRGRLDVPEKYGLAPGKTLNTKILTSDNVTLGAWFVLADPYYQSLRSGGHPTSQPSLETIQAAIQAYPTILYLHGAAGRRSTTWRVQGYNAYTSRMQANVLVIDYRGFGDSEGSPSEAGLASDAYAAWTWLVEQGARSHDVLIYGHSLGTGVAGKLGSRLARENVKPRGIVLTAPFSSLSSVVETYNIFGFPVLQPLQQFAWGRKLIKRLTIEEYNTLSVIREFNVPTLIAHAVNDFDVPHTHSRTLLDHLLDPLLPPAVDLPSAPGTPMSEEGYAAFIEVQGKRREARATLVRKVEVPNFGVVEEFDGTYGKVIYVETMWGSHALVGLQEGVQDAIISTFRLGGRL</sequence>
<evidence type="ECO:0000256" key="1">
    <source>
        <dbReference type="SAM" id="Phobius"/>
    </source>
</evidence>
<keyword evidence="1" id="KW-1133">Transmembrane helix</keyword>
<dbReference type="PANTHER" id="PTHR12277:SF194">
    <property type="entry name" value="FI04476P"/>
    <property type="match status" value="1"/>
</dbReference>
<dbReference type="STRING" id="670580.A0A1X6MLV9"/>
<protein>
    <recommendedName>
        <fullName evidence="2">AB hydrolase-1 domain-containing protein</fullName>
    </recommendedName>
</protein>
<dbReference type="GO" id="GO:0052651">
    <property type="term" value="P:monoacylglycerol catabolic process"/>
    <property type="evidence" value="ECO:0007669"/>
    <property type="project" value="TreeGrafter"/>
</dbReference>
<dbReference type="InterPro" id="IPR000073">
    <property type="entry name" value="AB_hydrolase_1"/>
</dbReference>
<dbReference type="GO" id="GO:0005789">
    <property type="term" value="C:endoplasmic reticulum membrane"/>
    <property type="evidence" value="ECO:0007669"/>
    <property type="project" value="TreeGrafter"/>
</dbReference>
<dbReference type="Gene3D" id="3.40.50.1820">
    <property type="entry name" value="alpha/beta hydrolase"/>
    <property type="match status" value="1"/>
</dbReference>
<dbReference type="OrthoDB" id="446723at2759"/>
<feature type="domain" description="AB hydrolase-1" evidence="2">
    <location>
        <begin position="124"/>
        <end position="300"/>
    </location>
</feature>
<keyword evidence="4" id="KW-1185">Reference proteome</keyword>
<organism evidence="3 4">
    <name type="scientific">Postia placenta MAD-698-R-SB12</name>
    <dbReference type="NCBI Taxonomy" id="670580"/>
    <lineage>
        <taxon>Eukaryota</taxon>
        <taxon>Fungi</taxon>
        <taxon>Dikarya</taxon>
        <taxon>Basidiomycota</taxon>
        <taxon>Agaricomycotina</taxon>
        <taxon>Agaricomycetes</taxon>
        <taxon>Polyporales</taxon>
        <taxon>Adustoporiaceae</taxon>
        <taxon>Rhodonia</taxon>
    </lineage>
</organism>
<dbReference type="AlphaFoldDB" id="A0A1X6MLV9"/>
<dbReference type="Pfam" id="PF12697">
    <property type="entry name" value="Abhydrolase_6"/>
    <property type="match status" value="1"/>
</dbReference>
<dbReference type="GO" id="GO:0047372">
    <property type="term" value="F:monoacylglycerol lipase activity"/>
    <property type="evidence" value="ECO:0007669"/>
    <property type="project" value="TreeGrafter"/>
</dbReference>
<evidence type="ECO:0000313" key="3">
    <source>
        <dbReference type="EMBL" id="OSX57259.1"/>
    </source>
</evidence>
<dbReference type="GO" id="GO:0006660">
    <property type="term" value="P:phosphatidylserine catabolic process"/>
    <property type="evidence" value="ECO:0007669"/>
    <property type="project" value="TreeGrafter"/>
</dbReference>
<dbReference type="PANTHER" id="PTHR12277">
    <property type="entry name" value="ALPHA/BETA HYDROLASE DOMAIN-CONTAINING PROTEIN"/>
    <property type="match status" value="1"/>
</dbReference>
<evidence type="ECO:0000313" key="4">
    <source>
        <dbReference type="Proteomes" id="UP000194127"/>
    </source>
</evidence>
<dbReference type="RefSeq" id="XP_024334053.1">
    <property type="nucleotide sequence ID" value="XM_024479950.1"/>
</dbReference>
<gene>
    <name evidence="3" type="ORF">POSPLADRAFT_1050278</name>
</gene>
<keyword evidence="1" id="KW-0472">Membrane</keyword>
<dbReference type="EMBL" id="KZ110609">
    <property type="protein sequence ID" value="OSX57259.1"/>
    <property type="molecule type" value="Genomic_DNA"/>
</dbReference>
<dbReference type="SUPFAM" id="SSF53474">
    <property type="entry name" value="alpha/beta-Hydrolases"/>
    <property type="match status" value="1"/>
</dbReference>
<name>A0A1X6MLV9_9APHY</name>
<accession>A0A1X6MLV9</accession>
<feature type="transmembrane region" description="Helical" evidence="1">
    <location>
        <begin position="21"/>
        <end position="41"/>
    </location>
</feature>
<dbReference type="Proteomes" id="UP000194127">
    <property type="component" value="Unassembled WGS sequence"/>
</dbReference>
<dbReference type="GO" id="GO:0004622">
    <property type="term" value="F:phosphatidylcholine lysophospholipase activity"/>
    <property type="evidence" value="ECO:0007669"/>
    <property type="project" value="TreeGrafter"/>
</dbReference>
<keyword evidence="1" id="KW-0812">Transmembrane</keyword>
<proteinExistence type="predicted"/>
<dbReference type="InterPro" id="IPR029058">
    <property type="entry name" value="AB_hydrolase_fold"/>
</dbReference>
<reference evidence="3 4" key="1">
    <citation type="submission" date="2017-04" db="EMBL/GenBank/DDBJ databases">
        <title>Genome Sequence of the Model Brown-Rot Fungus Postia placenta SB12.</title>
        <authorList>
            <consortium name="DOE Joint Genome Institute"/>
            <person name="Gaskell J."/>
            <person name="Kersten P."/>
            <person name="Larrondo L.F."/>
            <person name="Canessa P."/>
            <person name="Martinez D."/>
            <person name="Hibbett D."/>
            <person name="Schmoll M."/>
            <person name="Kubicek C.P."/>
            <person name="Martinez A.T."/>
            <person name="Yadav J."/>
            <person name="Master E."/>
            <person name="Magnuson J.K."/>
            <person name="James T."/>
            <person name="Yaver D."/>
            <person name="Berka R."/>
            <person name="Labutti K."/>
            <person name="Lipzen A."/>
            <person name="Aerts A."/>
            <person name="Barry K."/>
            <person name="Henrissat B."/>
            <person name="Blanchette R."/>
            <person name="Grigoriev I."/>
            <person name="Cullen D."/>
        </authorList>
    </citation>
    <scope>NUCLEOTIDE SEQUENCE [LARGE SCALE GENOMIC DNA]</scope>
    <source>
        <strain evidence="3 4">MAD-698-R-SB12</strain>
    </source>
</reference>
<dbReference type="GeneID" id="36324900"/>